<evidence type="ECO:0000313" key="3">
    <source>
        <dbReference type="Proteomes" id="UP000198860"/>
    </source>
</evidence>
<reference evidence="3" key="1">
    <citation type="submission" date="2016-10" db="EMBL/GenBank/DDBJ databases">
        <authorList>
            <person name="Varghese N."/>
            <person name="Submissions S."/>
        </authorList>
    </citation>
    <scope>NUCLEOTIDE SEQUENCE [LARGE SCALE GENOMIC DNA]</scope>
    <source>
        <strain evidence="3">CGMCC 1.3703</strain>
    </source>
</reference>
<dbReference type="AlphaFoldDB" id="A0A1H0JXG7"/>
<protein>
    <submittedName>
        <fullName evidence="2">Uncharacterized protein</fullName>
    </submittedName>
</protein>
<keyword evidence="3" id="KW-1185">Reference proteome</keyword>
<evidence type="ECO:0000313" key="2">
    <source>
        <dbReference type="EMBL" id="SDO48376.1"/>
    </source>
</evidence>
<keyword evidence="1" id="KW-0472">Membrane</keyword>
<name>A0A1H0JXG7_HALAD</name>
<dbReference type="RefSeq" id="WP_167356026.1">
    <property type="nucleotide sequence ID" value="NZ_FNIZ01000005.1"/>
</dbReference>
<keyword evidence="1" id="KW-1133">Transmembrane helix</keyword>
<dbReference type="Proteomes" id="UP000198860">
    <property type="component" value="Unassembled WGS sequence"/>
</dbReference>
<gene>
    <name evidence="2" type="ORF">SAMN05421677_105161</name>
</gene>
<proteinExistence type="predicted"/>
<organism evidence="2 3">
    <name type="scientific">Halobacillus aidingensis</name>
    <dbReference type="NCBI Taxonomy" id="240303"/>
    <lineage>
        <taxon>Bacteria</taxon>
        <taxon>Bacillati</taxon>
        <taxon>Bacillota</taxon>
        <taxon>Bacilli</taxon>
        <taxon>Bacillales</taxon>
        <taxon>Bacillaceae</taxon>
        <taxon>Halobacillus</taxon>
    </lineage>
</organism>
<feature type="transmembrane region" description="Helical" evidence="1">
    <location>
        <begin position="6"/>
        <end position="27"/>
    </location>
</feature>
<dbReference type="EMBL" id="FNIZ01000005">
    <property type="protein sequence ID" value="SDO48376.1"/>
    <property type="molecule type" value="Genomic_DNA"/>
</dbReference>
<sequence>MIDFFLVFFIGTLGIALAVTGCVLALVRNIRSTGETERIRRLEKEVEALKESEESEV</sequence>
<dbReference type="STRING" id="240303.SAMN05421677_105161"/>
<evidence type="ECO:0000256" key="1">
    <source>
        <dbReference type="SAM" id="Phobius"/>
    </source>
</evidence>
<keyword evidence="1" id="KW-0812">Transmembrane</keyword>
<accession>A0A1H0JXG7</accession>